<dbReference type="Proteomes" id="UP001470230">
    <property type="component" value="Unassembled WGS sequence"/>
</dbReference>
<dbReference type="PANTHER" id="PTHR21355">
    <property type="entry name" value="G-PROTEIN COUPLED RECEPTOR-ASSOCIATED PROTEIN LMBRD2"/>
    <property type="match status" value="1"/>
</dbReference>
<comment type="similarity">
    <text evidence="2">Belongs to the LIMR family.</text>
</comment>
<gene>
    <name evidence="7" type="ORF">M9Y10_003857</name>
</gene>
<name>A0ABR2JR84_9EUKA</name>
<proteinExistence type="inferred from homology"/>
<evidence type="ECO:0000256" key="1">
    <source>
        <dbReference type="ARBA" id="ARBA00004141"/>
    </source>
</evidence>
<feature type="transmembrane region" description="Helical" evidence="6">
    <location>
        <begin position="124"/>
        <end position="144"/>
    </location>
</feature>
<feature type="transmembrane region" description="Helical" evidence="6">
    <location>
        <begin position="6"/>
        <end position="24"/>
    </location>
</feature>
<feature type="transmembrane region" description="Helical" evidence="6">
    <location>
        <begin position="298"/>
        <end position="318"/>
    </location>
</feature>
<keyword evidence="5 6" id="KW-0472">Membrane</keyword>
<accession>A0ABR2JR84</accession>
<keyword evidence="4 6" id="KW-1133">Transmembrane helix</keyword>
<evidence type="ECO:0000256" key="4">
    <source>
        <dbReference type="ARBA" id="ARBA00022989"/>
    </source>
</evidence>
<keyword evidence="8" id="KW-1185">Reference proteome</keyword>
<dbReference type="InterPro" id="IPR051584">
    <property type="entry name" value="GPCR-associated_LMBR1"/>
</dbReference>
<feature type="transmembrane region" description="Helical" evidence="6">
    <location>
        <begin position="164"/>
        <end position="186"/>
    </location>
</feature>
<protein>
    <recommendedName>
        <fullName evidence="9">LMBR1-like conserved region family protein</fullName>
    </recommendedName>
</protein>
<sequence length="505" mass="57489">MFGAFLLILSAIISFLVLFFFFRYYGMRIALNASKLYEISIIAFSYIPILMGVSIVAYESSKHIPSDESAGKNTFIIVVQYLLYYTTMIISFFANPFLNEFQNITHENPSTPLSNRLKQSLKKLAIYYGVLGGLAVLAFISILVSPVKIDFGVILGILPSILNLYGLIMYIFAIGFGIVKYPLYLISNAQPVNRLREYLTEIDDISNESHITEPIQTHKQNLLVDCKILYDNIIQLKIHRKPIKVAKCVGQYIFAVITFSFSILHIANECSYGYRENSSHFVLRIILLSFNNQILCQIFLYLYIGLLVSIAAHILTCINFRSLFPKMVGNILAKAFNMLEYKFVKDETAPKTFEHWSTYLQRLVPTIAYHCQLMSGVKGTSLERLFGQLNHFDIFTALVKLTLPSFLLLIIVFVIFLSCDLNYDKAKVSSGLVKFKRQLNIVGGPNLDNYIINNYFDRDQLLRNFQAETETNDEISIQLSSISSFQSAAESQERADPENLNSNLN</sequence>
<keyword evidence="3 6" id="KW-0812">Transmembrane</keyword>
<feature type="transmembrane region" description="Helical" evidence="6">
    <location>
        <begin position="249"/>
        <end position="267"/>
    </location>
</feature>
<evidence type="ECO:0000313" key="7">
    <source>
        <dbReference type="EMBL" id="KAK8881128.1"/>
    </source>
</evidence>
<evidence type="ECO:0000256" key="6">
    <source>
        <dbReference type="SAM" id="Phobius"/>
    </source>
</evidence>
<evidence type="ECO:0000313" key="8">
    <source>
        <dbReference type="Proteomes" id="UP001470230"/>
    </source>
</evidence>
<feature type="transmembrane region" description="Helical" evidence="6">
    <location>
        <begin position="78"/>
        <end position="98"/>
    </location>
</feature>
<dbReference type="PANTHER" id="PTHR21355:SF0">
    <property type="entry name" value="G-PROTEIN COUPLED RECEPTOR-ASSOCIATED PROTEIN LMBRD2"/>
    <property type="match status" value="1"/>
</dbReference>
<dbReference type="Pfam" id="PF04791">
    <property type="entry name" value="LMBR1"/>
    <property type="match status" value="1"/>
</dbReference>
<evidence type="ECO:0000256" key="2">
    <source>
        <dbReference type="ARBA" id="ARBA00010487"/>
    </source>
</evidence>
<reference evidence="7 8" key="1">
    <citation type="submission" date="2024-04" db="EMBL/GenBank/DDBJ databases">
        <title>Tritrichomonas musculus Genome.</title>
        <authorList>
            <person name="Alves-Ferreira E."/>
            <person name="Grigg M."/>
            <person name="Lorenzi H."/>
            <person name="Galac M."/>
        </authorList>
    </citation>
    <scope>NUCLEOTIDE SEQUENCE [LARGE SCALE GENOMIC DNA]</scope>
    <source>
        <strain evidence="7 8">EAF2021</strain>
    </source>
</reference>
<evidence type="ECO:0000256" key="5">
    <source>
        <dbReference type="ARBA" id="ARBA00023136"/>
    </source>
</evidence>
<evidence type="ECO:0008006" key="9">
    <source>
        <dbReference type="Google" id="ProtNLM"/>
    </source>
</evidence>
<feature type="transmembrane region" description="Helical" evidence="6">
    <location>
        <begin position="36"/>
        <end position="58"/>
    </location>
</feature>
<dbReference type="EMBL" id="JAPFFF010000010">
    <property type="protein sequence ID" value="KAK8881128.1"/>
    <property type="molecule type" value="Genomic_DNA"/>
</dbReference>
<comment type="caution">
    <text evidence="7">The sequence shown here is derived from an EMBL/GenBank/DDBJ whole genome shotgun (WGS) entry which is preliminary data.</text>
</comment>
<feature type="transmembrane region" description="Helical" evidence="6">
    <location>
        <begin position="394"/>
        <end position="417"/>
    </location>
</feature>
<evidence type="ECO:0000256" key="3">
    <source>
        <dbReference type="ARBA" id="ARBA00022692"/>
    </source>
</evidence>
<comment type="subcellular location">
    <subcellularLocation>
        <location evidence="1">Membrane</location>
        <topology evidence="1">Multi-pass membrane protein</topology>
    </subcellularLocation>
</comment>
<dbReference type="InterPro" id="IPR006876">
    <property type="entry name" value="LMBR1-like_membr_prot"/>
</dbReference>
<organism evidence="7 8">
    <name type="scientific">Tritrichomonas musculus</name>
    <dbReference type="NCBI Taxonomy" id="1915356"/>
    <lineage>
        <taxon>Eukaryota</taxon>
        <taxon>Metamonada</taxon>
        <taxon>Parabasalia</taxon>
        <taxon>Tritrichomonadida</taxon>
        <taxon>Tritrichomonadidae</taxon>
        <taxon>Tritrichomonas</taxon>
    </lineage>
</organism>